<keyword evidence="5" id="KW-0964">Secreted</keyword>
<keyword evidence="8" id="KW-0119">Carbohydrate metabolism</keyword>
<dbReference type="PANTHER" id="PTHR32018">
    <property type="entry name" value="RHAMNOGALACTURONATE LYASE FAMILY PROTEIN"/>
    <property type="match status" value="1"/>
</dbReference>
<feature type="domain" description="Rhamnogalacturonan lyase" evidence="12">
    <location>
        <begin position="313"/>
        <end position="392"/>
    </location>
</feature>
<accession>A0ABR4PPU5</accession>
<dbReference type="Gene3D" id="2.60.120.260">
    <property type="entry name" value="Galactose-binding domain-like"/>
    <property type="match status" value="1"/>
</dbReference>
<dbReference type="PANTHER" id="PTHR32018:SF1">
    <property type="entry name" value="RHAMNOGALACTURONAN ENDOLYASE"/>
    <property type="match status" value="1"/>
</dbReference>
<evidence type="ECO:0000313" key="13">
    <source>
        <dbReference type="EMBL" id="KAL3425122.1"/>
    </source>
</evidence>
<evidence type="ECO:0000256" key="9">
    <source>
        <dbReference type="ARBA" id="ARBA00023326"/>
    </source>
</evidence>
<evidence type="ECO:0000256" key="8">
    <source>
        <dbReference type="ARBA" id="ARBA00023277"/>
    </source>
</evidence>
<gene>
    <name evidence="13" type="ORF">PVAG01_04403</name>
</gene>
<comment type="caution">
    <text evidence="13">The sequence shown here is derived from an EMBL/GenBank/DDBJ whole genome shotgun (WGS) entry which is preliminary data.</text>
</comment>
<dbReference type="InterPro" id="IPR008979">
    <property type="entry name" value="Galactose-bd-like_sf"/>
</dbReference>
<proteinExistence type="inferred from homology"/>
<keyword evidence="9" id="KW-0624">Polysaccharide degradation</keyword>
<dbReference type="Pfam" id="PF14686">
    <property type="entry name" value="fn3_3"/>
    <property type="match status" value="1"/>
</dbReference>
<comment type="catalytic activity">
    <reaction evidence="1">
        <text>Endotype eliminative cleavage of L-alpha-rhamnopyranosyl-(1-&gt;4)-alpha-D-galactopyranosyluronic acid bonds of rhamnogalacturonan I domains in ramified hairy regions of pectin leaving L-rhamnopyranose at the reducing end and 4-deoxy-4,5-unsaturated D-galactopyranosyluronic acid at the non-reducing end.</text>
        <dbReference type="EC" id="4.2.2.23"/>
    </reaction>
</comment>
<evidence type="ECO:0000259" key="11">
    <source>
        <dbReference type="Pfam" id="PF14683"/>
    </source>
</evidence>
<evidence type="ECO:0000256" key="1">
    <source>
        <dbReference type="ARBA" id="ARBA00001324"/>
    </source>
</evidence>
<dbReference type="CDD" id="cd10317">
    <property type="entry name" value="RGL4_C"/>
    <property type="match status" value="1"/>
</dbReference>
<name>A0ABR4PPU5_9HELO</name>
<feature type="signal peptide" evidence="10">
    <location>
        <begin position="1"/>
        <end position="24"/>
    </location>
</feature>
<dbReference type="CDD" id="cd10320">
    <property type="entry name" value="RGL4_N"/>
    <property type="match status" value="1"/>
</dbReference>
<evidence type="ECO:0000256" key="3">
    <source>
        <dbReference type="ARBA" id="ARBA00010418"/>
    </source>
</evidence>
<comment type="similarity">
    <text evidence="3">Belongs to the polysaccharide lyase 4 family.</text>
</comment>
<dbReference type="InterPro" id="IPR029411">
    <property type="entry name" value="RG-lyase_III"/>
</dbReference>
<dbReference type="Proteomes" id="UP001629113">
    <property type="component" value="Unassembled WGS sequence"/>
</dbReference>
<keyword evidence="6 10" id="KW-0732">Signal</keyword>
<dbReference type="Gene3D" id="2.60.40.1120">
    <property type="entry name" value="Carboxypeptidase-like, regulatory domain"/>
    <property type="match status" value="1"/>
</dbReference>
<dbReference type="SUPFAM" id="SSF49785">
    <property type="entry name" value="Galactose-binding domain-like"/>
    <property type="match status" value="1"/>
</dbReference>
<evidence type="ECO:0000256" key="7">
    <source>
        <dbReference type="ARBA" id="ARBA00023239"/>
    </source>
</evidence>
<dbReference type="Pfam" id="PF14683">
    <property type="entry name" value="CBM-like"/>
    <property type="match status" value="1"/>
</dbReference>
<reference evidence="13 14" key="1">
    <citation type="submission" date="2024-06" db="EMBL/GenBank/DDBJ databases">
        <title>Complete genome of Phlyctema vagabunda strain 19-DSS-EL-015.</title>
        <authorList>
            <person name="Fiorenzani C."/>
        </authorList>
    </citation>
    <scope>NUCLEOTIDE SEQUENCE [LARGE SCALE GENOMIC DNA]</scope>
    <source>
        <strain evidence="13 14">19-DSS-EL-015</strain>
    </source>
</reference>
<dbReference type="InterPro" id="IPR013784">
    <property type="entry name" value="Carb-bd-like_fold"/>
</dbReference>
<dbReference type="GO" id="GO:0016829">
    <property type="term" value="F:lyase activity"/>
    <property type="evidence" value="ECO:0007669"/>
    <property type="project" value="UniProtKB-KW"/>
</dbReference>
<keyword evidence="14" id="KW-1185">Reference proteome</keyword>
<evidence type="ECO:0000256" key="5">
    <source>
        <dbReference type="ARBA" id="ARBA00022525"/>
    </source>
</evidence>
<dbReference type="InterPro" id="IPR051850">
    <property type="entry name" value="Polysacch_Lyase_4"/>
</dbReference>
<protein>
    <recommendedName>
        <fullName evidence="4">rhamnogalacturonan endolyase</fullName>
        <ecNumber evidence="4">4.2.2.23</ecNumber>
    </recommendedName>
</protein>
<dbReference type="CDD" id="cd10316">
    <property type="entry name" value="RGL4_M"/>
    <property type="match status" value="1"/>
</dbReference>
<comment type="subcellular location">
    <subcellularLocation>
        <location evidence="2">Secreted</location>
    </subcellularLocation>
</comment>
<evidence type="ECO:0000256" key="6">
    <source>
        <dbReference type="ARBA" id="ARBA00022729"/>
    </source>
</evidence>
<evidence type="ECO:0000313" key="14">
    <source>
        <dbReference type="Proteomes" id="UP001629113"/>
    </source>
</evidence>
<dbReference type="EMBL" id="JBFCZG010000003">
    <property type="protein sequence ID" value="KAL3425122.1"/>
    <property type="molecule type" value="Genomic_DNA"/>
</dbReference>
<keyword evidence="7 13" id="KW-0456">Lyase</keyword>
<dbReference type="SUPFAM" id="SSF49452">
    <property type="entry name" value="Starch-binding domain-like"/>
    <property type="match status" value="1"/>
</dbReference>
<dbReference type="EC" id="4.2.2.23" evidence="4"/>
<dbReference type="InterPro" id="IPR011013">
    <property type="entry name" value="Gal_mutarotase_sf_dom"/>
</dbReference>
<dbReference type="InterPro" id="IPR029413">
    <property type="entry name" value="RG-lyase_II"/>
</dbReference>
<feature type="domain" description="Rhamnogalacturonan lyase" evidence="11">
    <location>
        <begin position="406"/>
        <end position="564"/>
    </location>
</feature>
<evidence type="ECO:0000259" key="12">
    <source>
        <dbReference type="Pfam" id="PF14686"/>
    </source>
</evidence>
<dbReference type="InterPro" id="IPR014718">
    <property type="entry name" value="GH-type_carb-bd"/>
</dbReference>
<evidence type="ECO:0000256" key="10">
    <source>
        <dbReference type="SAM" id="SignalP"/>
    </source>
</evidence>
<evidence type="ECO:0000256" key="4">
    <source>
        <dbReference type="ARBA" id="ARBA00012437"/>
    </source>
</evidence>
<dbReference type="Gene3D" id="2.70.98.10">
    <property type="match status" value="1"/>
</dbReference>
<evidence type="ECO:0000256" key="2">
    <source>
        <dbReference type="ARBA" id="ARBA00004613"/>
    </source>
</evidence>
<feature type="chain" id="PRO_5046185689" description="rhamnogalacturonan endolyase" evidence="10">
    <location>
        <begin position="25"/>
        <end position="568"/>
    </location>
</feature>
<sequence length="568" mass="61818">MKLPSLSPSTWGSVLLGLTSVVHAAGPFLQPLTPTSKTGWVIGNDLWNITIGDVYGKKLFYKGRDLIGGAVGFYSGYDGELNFQWTSASIAHQGTDYIDVVFESTQVDFHWVIYANLPGAYQYITNKALPELGVLRSLFRLDNGTFTTGRTSIKDAALPAYADILAATNVQDETWQRADGSYITKYDFSAPIRDIDFHGVYGPGFGSWFIRPGRDYFNGNHLKQELTVHRETKTGDAVELNVVHGSHFQVNSQATFAEGKIWGPWLWYLNDGSKDDASARSKQEFSAWPYAFLQDAAYQSRGSVSGSLTLSNGAPAANASVFLGDNNSNVTTLDQGAAYYYAGTTDSEGSFTIANVRTGSYALYAWSNGGALASVETTLTKNDVVVSNKKTTVVGDLTWQLSGKQRIWQIGAIDRKATGFKNGGGPYTHGLAAQSPANLTYTIGTSATHDWYYAQSAIGTWRVVFNLPAAASRTKTATLSLALAGYSKSSDLVISVNGVQVGSLITANLASDPALYRSGTTAGEWRLYQFTVPAGTLKPGVVNEVDLRITRYTLWRGWLWDSVFLDWN</sequence>
<dbReference type="SUPFAM" id="SSF74650">
    <property type="entry name" value="Galactose mutarotase-like"/>
    <property type="match status" value="1"/>
</dbReference>
<organism evidence="13 14">
    <name type="scientific">Phlyctema vagabunda</name>
    <dbReference type="NCBI Taxonomy" id="108571"/>
    <lineage>
        <taxon>Eukaryota</taxon>
        <taxon>Fungi</taxon>
        <taxon>Dikarya</taxon>
        <taxon>Ascomycota</taxon>
        <taxon>Pezizomycotina</taxon>
        <taxon>Leotiomycetes</taxon>
        <taxon>Helotiales</taxon>
        <taxon>Dermateaceae</taxon>
        <taxon>Phlyctema</taxon>
    </lineage>
</organism>